<evidence type="ECO:0000313" key="4">
    <source>
        <dbReference type="EMBL" id="TDS55268.1"/>
    </source>
</evidence>
<dbReference type="Proteomes" id="UP000295215">
    <property type="component" value="Unassembled WGS sequence"/>
</dbReference>
<feature type="transmembrane region" description="Helical" evidence="2">
    <location>
        <begin position="480"/>
        <end position="503"/>
    </location>
</feature>
<dbReference type="PANTHER" id="PTHR10566:SF113">
    <property type="entry name" value="PROTEIN ACTIVITY OF BC1 COMPLEX KINASE 7, CHLOROPLASTIC"/>
    <property type="match status" value="1"/>
</dbReference>
<name>A0A4R7EST8_9FLAO</name>
<dbReference type="InterPro" id="IPR050154">
    <property type="entry name" value="UbiB_kinase"/>
</dbReference>
<dbReference type="OrthoDB" id="9795390at2"/>
<organism evidence="4 5">
    <name type="scientific">Myroides indicus</name>
    <dbReference type="NCBI Taxonomy" id="1323422"/>
    <lineage>
        <taxon>Bacteria</taxon>
        <taxon>Pseudomonadati</taxon>
        <taxon>Bacteroidota</taxon>
        <taxon>Flavobacteriia</taxon>
        <taxon>Flavobacteriales</taxon>
        <taxon>Flavobacteriaceae</taxon>
        <taxon>Myroides</taxon>
    </lineage>
</organism>
<accession>A0A4R7EST8</accession>
<dbReference type="RefSeq" id="WP_133713229.1">
    <property type="nucleotide sequence ID" value="NZ_SOAG01000023.1"/>
</dbReference>
<dbReference type="CDD" id="cd05121">
    <property type="entry name" value="ABC1_ADCK3-like"/>
    <property type="match status" value="1"/>
</dbReference>
<gene>
    <name evidence="4" type="ORF">C8P70_12339</name>
</gene>
<feature type="domain" description="Protein kinase" evidence="3">
    <location>
        <begin position="109"/>
        <end position="442"/>
    </location>
</feature>
<comment type="similarity">
    <text evidence="1">Belongs to the protein kinase superfamily. ADCK protein kinase family.</text>
</comment>
<reference evidence="4 5" key="1">
    <citation type="submission" date="2019-03" db="EMBL/GenBank/DDBJ databases">
        <title>Genomic Encyclopedia of Archaeal and Bacterial Type Strains, Phase II (KMG-II): from individual species to whole genera.</title>
        <authorList>
            <person name="Goeker M."/>
        </authorList>
    </citation>
    <scope>NUCLEOTIDE SEQUENCE [LARGE SCALE GENOMIC DNA]</scope>
    <source>
        <strain evidence="4 5">DSM 28213</strain>
    </source>
</reference>
<feature type="transmembrane region" description="Helical" evidence="2">
    <location>
        <begin position="509"/>
        <end position="532"/>
    </location>
</feature>
<evidence type="ECO:0000256" key="1">
    <source>
        <dbReference type="ARBA" id="ARBA00009670"/>
    </source>
</evidence>
<proteinExistence type="inferred from homology"/>
<dbReference type="Pfam" id="PF03109">
    <property type="entry name" value="ABC1"/>
    <property type="match status" value="1"/>
</dbReference>
<dbReference type="EMBL" id="SOAG01000023">
    <property type="protein sequence ID" value="TDS55268.1"/>
    <property type="molecule type" value="Genomic_DNA"/>
</dbReference>
<dbReference type="AlphaFoldDB" id="A0A4R7EST8"/>
<dbReference type="InterPro" id="IPR004147">
    <property type="entry name" value="ABC1_dom"/>
</dbReference>
<sequence length="548" mass="62872">MGILPQKYDRYIRFFKFILKYRNDDLFSGDTETAEWQHSPEELVEDLKEMGPTYVKLGQLLSTRSDMLPQPFLSALATLQDDVESIPYQEVESIFREETGVRISKAFESFDQVPLASASIGQVHTAILHSGRKVAVKIQRPGTEEHFKEDLNTLLTLSEKAESFSEESRKFSLHETIEELRYILLQELDYEKEAENLGLLKKNISHFKYLHVPEVITDYTSKRVLTMEYIDGDKVTKLSPFQLNNLPTEEMADDFVKGYLQQIIVDGFAHADPHPGNIHVMKTGKLALMDLGMVARFDDTMRQSILKLMIGLGENNAEEVTEVLLEISQYDPERINIQKYKKNILRKMQENQNKKAQDLQNGKTIIDINKISAQLGIKLPVELVSLAKILLNMDQIIAILAPDYNLQKTVRDYVKQLMKEHMWGELKTGDLLRNMLESKELLEKLPYRLNKISDDLAHHRFKIKMDVFDQNKFLLAVQKVANRITAGVIIAALIIGAALIMRIPSGWSIAGYPGFPVLLFIIAALIGFYLVYQILFRDENDKNDKINY</sequence>
<keyword evidence="2" id="KW-0472">Membrane</keyword>
<dbReference type="SUPFAM" id="SSF56112">
    <property type="entry name" value="Protein kinase-like (PK-like)"/>
    <property type="match status" value="1"/>
</dbReference>
<keyword evidence="4" id="KW-0808">Transferase</keyword>
<dbReference type="GO" id="GO:0004672">
    <property type="term" value="F:protein kinase activity"/>
    <property type="evidence" value="ECO:0007669"/>
    <property type="project" value="InterPro"/>
</dbReference>
<keyword evidence="4" id="KW-0418">Kinase</keyword>
<comment type="caution">
    <text evidence="4">The sequence shown here is derived from an EMBL/GenBank/DDBJ whole genome shotgun (WGS) entry which is preliminary data.</text>
</comment>
<keyword evidence="4" id="KW-0830">Ubiquinone</keyword>
<evidence type="ECO:0000259" key="3">
    <source>
        <dbReference type="PROSITE" id="PS50011"/>
    </source>
</evidence>
<dbReference type="InterPro" id="IPR011009">
    <property type="entry name" value="Kinase-like_dom_sf"/>
</dbReference>
<dbReference type="GO" id="GO:0005524">
    <property type="term" value="F:ATP binding"/>
    <property type="evidence" value="ECO:0007669"/>
    <property type="project" value="InterPro"/>
</dbReference>
<dbReference type="InterPro" id="IPR000719">
    <property type="entry name" value="Prot_kinase_dom"/>
</dbReference>
<keyword evidence="2" id="KW-1133">Transmembrane helix</keyword>
<protein>
    <submittedName>
        <fullName evidence="4">Putative unusual protein kinase regulating ubiquinone biosynthesis (AarF/ABC1/UbiB family)</fullName>
    </submittedName>
</protein>
<keyword evidence="2" id="KW-0812">Transmembrane</keyword>
<dbReference type="PANTHER" id="PTHR10566">
    <property type="entry name" value="CHAPERONE-ACTIVITY OF BC1 COMPLEX CABC1 -RELATED"/>
    <property type="match status" value="1"/>
</dbReference>
<keyword evidence="5" id="KW-1185">Reference proteome</keyword>
<dbReference type="PROSITE" id="PS50011">
    <property type="entry name" value="PROTEIN_KINASE_DOM"/>
    <property type="match status" value="1"/>
</dbReference>
<evidence type="ECO:0000313" key="5">
    <source>
        <dbReference type="Proteomes" id="UP000295215"/>
    </source>
</evidence>
<evidence type="ECO:0000256" key="2">
    <source>
        <dbReference type="SAM" id="Phobius"/>
    </source>
</evidence>